<feature type="transmembrane region" description="Helical" evidence="2">
    <location>
        <begin position="114"/>
        <end position="134"/>
    </location>
</feature>
<dbReference type="PANTHER" id="PTHR36721">
    <property type="entry name" value="PROLINE-RICH FAMILY PROTEIN"/>
    <property type="match status" value="1"/>
</dbReference>
<feature type="chain" id="PRO_5044870464" evidence="3">
    <location>
        <begin position="24"/>
        <end position="155"/>
    </location>
</feature>
<dbReference type="PANTHER" id="PTHR36721:SF15">
    <property type="entry name" value="EN_SPM-LIKE TRANSPOSON PROTEIN"/>
    <property type="match status" value="1"/>
</dbReference>
<evidence type="ECO:0000256" key="2">
    <source>
        <dbReference type="SAM" id="Phobius"/>
    </source>
</evidence>
<keyword evidence="5" id="KW-1185">Reference proteome</keyword>
<evidence type="ECO:0000256" key="3">
    <source>
        <dbReference type="SAM" id="SignalP"/>
    </source>
</evidence>
<comment type="caution">
    <text evidence="4">The sequence shown here is derived from an EMBL/GenBank/DDBJ whole genome shotgun (WGS) entry which is preliminary data.</text>
</comment>
<feature type="region of interest" description="Disordered" evidence="1">
    <location>
        <begin position="23"/>
        <end position="112"/>
    </location>
</feature>
<sequence>MASDLPLITIFFALLFLPNSTFSAVAPQSSPSPSPPRAISPPPPAPEPSHKSPPAPAPSHKSPPAPAPSHKSPPAPALSPKSSPAPPPAPADQGKKTHLGDLDESGGMSGGKKAGIAVGVIAAGCVVGLAAVVYKKRQRNIRRARYSYTDQRDFS</sequence>
<reference evidence="4 5" key="1">
    <citation type="submission" date="2024-06" db="EMBL/GenBank/DDBJ databases">
        <title>A chromosome level genome sequence of Diviner's sage (Salvia divinorum).</title>
        <authorList>
            <person name="Ford S.A."/>
            <person name="Ro D.-K."/>
            <person name="Ness R.W."/>
            <person name="Phillips M.A."/>
        </authorList>
    </citation>
    <scope>NUCLEOTIDE SEQUENCE [LARGE SCALE GENOMIC DNA]</scope>
    <source>
        <strain evidence="4">SAF-2024a</strain>
        <tissue evidence="4">Leaf</tissue>
    </source>
</reference>
<feature type="signal peptide" evidence="3">
    <location>
        <begin position="1"/>
        <end position="23"/>
    </location>
</feature>
<organism evidence="4 5">
    <name type="scientific">Salvia divinorum</name>
    <name type="common">Maria pastora</name>
    <name type="synonym">Diviner's sage</name>
    <dbReference type="NCBI Taxonomy" id="28513"/>
    <lineage>
        <taxon>Eukaryota</taxon>
        <taxon>Viridiplantae</taxon>
        <taxon>Streptophyta</taxon>
        <taxon>Embryophyta</taxon>
        <taxon>Tracheophyta</taxon>
        <taxon>Spermatophyta</taxon>
        <taxon>Magnoliopsida</taxon>
        <taxon>eudicotyledons</taxon>
        <taxon>Gunneridae</taxon>
        <taxon>Pentapetalae</taxon>
        <taxon>asterids</taxon>
        <taxon>lamiids</taxon>
        <taxon>Lamiales</taxon>
        <taxon>Lamiaceae</taxon>
        <taxon>Nepetoideae</taxon>
        <taxon>Mentheae</taxon>
        <taxon>Salviinae</taxon>
        <taxon>Salvia</taxon>
        <taxon>Salvia subgen. Calosphace</taxon>
    </lineage>
</organism>
<proteinExistence type="predicted"/>
<keyword evidence="3" id="KW-0732">Signal</keyword>
<keyword evidence="2" id="KW-0472">Membrane</keyword>
<dbReference type="Proteomes" id="UP001567538">
    <property type="component" value="Unassembled WGS sequence"/>
</dbReference>
<feature type="compositionally biased region" description="Pro residues" evidence="1">
    <location>
        <begin position="30"/>
        <end position="90"/>
    </location>
</feature>
<keyword evidence="2" id="KW-0812">Transmembrane</keyword>
<keyword evidence="2" id="KW-1133">Transmembrane helix</keyword>
<dbReference type="AlphaFoldDB" id="A0ABD1HTI0"/>
<evidence type="ECO:0000256" key="1">
    <source>
        <dbReference type="SAM" id="MobiDB-lite"/>
    </source>
</evidence>
<gene>
    <name evidence="4" type="ORF">AAHA92_08999</name>
</gene>
<evidence type="ECO:0000313" key="5">
    <source>
        <dbReference type="Proteomes" id="UP001567538"/>
    </source>
</evidence>
<name>A0ABD1HTI0_SALDI</name>
<dbReference type="EMBL" id="JBEAFC010000004">
    <property type="protein sequence ID" value="KAL1558549.1"/>
    <property type="molecule type" value="Genomic_DNA"/>
</dbReference>
<evidence type="ECO:0000313" key="4">
    <source>
        <dbReference type="EMBL" id="KAL1558549.1"/>
    </source>
</evidence>
<accession>A0ABD1HTI0</accession>
<protein>
    <submittedName>
        <fullName evidence="4">Sulfated surface glycoprotein 185-like protein</fullName>
    </submittedName>
</protein>